<dbReference type="AlphaFoldDB" id="A0A4R2BQC4"/>
<name>A0A4R2BQC4_9HYPH</name>
<protein>
    <submittedName>
        <fullName evidence="1">Uncharacterized protein</fullName>
    </submittedName>
</protein>
<dbReference type="EMBL" id="SLVU01000011">
    <property type="protein sequence ID" value="TCN28985.1"/>
    <property type="molecule type" value="Genomic_DNA"/>
</dbReference>
<reference evidence="1 2" key="1">
    <citation type="submission" date="2019-03" db="EMBL/GenBank/DDBJ databases">
        <title>Genomic Encyclopedia of Type Strains, Phase IV (KMG-V): Genome sequencing to study the core and pangenomes of soil and plant-associated prokaryotes.</title>
        <authorList>
            <person name="Whitman W."/>
        </authorList>
    </citation>
    <scope>NUCLEOTIDE SEQUENCE [LARGE SCALE GENOMIC DNA]</scope>
    <source>
        <strain evidence="1 2">23C40</strain>
    </source>
</reference>
<proteinExistence type="predicted"/>
<accession>A0A4R2BQC4</accession>
<evidence type="ECO:0000313" key="2">
    <source>
        <dbReference type="Proteomes" id="UP000295043"/>
    </source>
</evidence>
<sequence>MAERRIGEKSVPIRDANGVLYCGDTKKARRRDRSARLLSLDKIAARRRPRRAIWHVQP</sequence>
<comment type="caution">
    <text evidence="1">The sequence shown here is derived from an EMBL/GenBank/DDBJ whole genome shotgun (WGS) entry which is preliminary data.</text>
</comment>
<organism evidence="1 2">
    <name type="scientific">Sinorhizobium americanum</name>
    <dbReference type="NCBI Taxonomy" id="194963"/>
    <lineage>
        <taxon>Bacteria</taxon>
        <taxon>Pseudomonadati</taxon>
        <taxon>Pseudomonadota</taxon>
        <taxon>Alphaproteobacteria</taxon>
        <taxon>Hyphomicrobiales</taxon>
        <taxon>Rhizobiaceae</taxon>
        <taxon>Sinorhizobium/Ensifer group</taxon>
        <taxon>Sinorhizobium</taxon>
    </lineage>
</organism>
<gene>
    <name evidence="1" type="ORF">EV184_11187</name>
</gene>
<dbReference type="Proteomes" id="UP000295043">
    <property type="component" value="Unassembled WGS sequence"/>
</dbReference>
<evidence type="ECO:0000313" key="1">
    <source>
        <dbReference type="EMBL" id="TCN28985.1"/>
    </source>
</evidence>